<dbReference type="AlphaFoldDB" id="A0A8J6NFQ6"/>
<name>A0A8J6NFQ6_9CHLR</name>
<dbReference type="InterPro" id="IPR057326">
    <property type="entry name" value="KR_dom"/>
</dbReference>
<evidence type="ECO:0000256" key="2">
    <source>
        <dbReference type="ARBA" id="ARBA00006484"/>
    </source>
</evidence>
<feature type="domain" description="Ketoreductase" evidence="14">
    <location>
        <begin position="10"/>
        <end position="190"/>
    </location>
</feature>
<evidence type="ECO:0000256" key="8">
    <source>
        <dbReference type="ARBA" id="ARBA00023098"/>
    </source>
</evidence>
<comment type="caution">
    <text evidence="15">The sequence shown here is derived from an EMBL/GenBank/DDBJ whole genome shotgun (WGS) entry which is preliminary data.</text>
</comment>
<dbReference type="InterPro" id="IPR036291">
    <property type="entry name" value="NAD(P)-bd_dom_sf"/>
</dbReference>
<feature type="binding site" evidence="12">
    <location>
        <begin position="16"/>
        <end position="19"/>
    </location>
    <ligand>
        <name>NADP(+)</name>
        <dbReference type="ChEBI" id="CHEBI:58349"/>
    </ligand>
</feature>
<dbReference type="PANTHER" id="PTHR42879">
    <property type="entry name" value="3-OXOACYL-(ACYL-CARRIER-PROTEIN) REDUCTASE"/>
    <property type="match status" value="1"/>
</dbReference>
<dbReference type="Proteomes" id="UP000614469">
    <property type="component" value="Unassembled WGS sequence"/>
</dbReference>
<dbReference type="EC" id="1.1.1.100" evidence="3 13"/>
<dbReference type="InterPro" id="IPR002347">
    <property type="entry name" value="SDR_fam"/>
</dbReference>
<sequence>MTEFLSLDGRVAIITGGARGIGKAIAETLAQRGANIVVVDLRKELAEETANEIAAKTGREAIALEADVSNQESVKAMIKAALEKFGKVDILVNNAGITRDGLIMRMKESDWDMVLDINLKGAFNCAQAIVRPMMKQQYGRIINISSVSGVTGQAGQTNYSSSKAGLIGLTKALAKEVGSRNITVNAVAPGFIETVLTVDLPEEIKDFSIKMTPLGRFGVPQDIANAVAFLAADESSFITGVTLHVDGGMVM</sequence>
<evidence type="ECO:0000256" key="12">
    <source>
        <dbReference type="PIRSR" id="PIRSR611284-2"/>
    </source>
</evidence>
<feature type="binding site" evidence="12">
    <location>
        <position position="192"/>
    </location>
    <ligand>
        <name>NADP(+)</name>
        <dbReference type="ChEBI" id="CHEBI:58349"/>
    </ligand>
</feature>
<dbReference type="NCBIfam" id="TIGR01830">
    <property type="entry name" value="3oxo_ACP_reduc"/>
    <property type="match status" value="1"/>
</dbReference>
<dbReference type="Gene3D" id="3.40.50.720">
    <property type="entry name" value="NAD(P)-binding Rossmann-like Domain"/>
    <property type="match status" value="1"/>
</dbReference>
<evidence type="ECO:0000256" key="1">
    <source>
        <dbReference type="ARBA" id="ARBA00005194"/>
    </source>
</evidence>
<dbReference type="GO" id="GO:0004316">
    <property type="term" value="F:3-oxoacyl-[acyl-carrier-protein] reductase (NADPH) activity"/>
    <property type="evidence" value="ECO:0007669"/>
    <property type="project" value="UniProtKB-UniRule"/>
</dbReference>
<feature type="binding site" evidence="12">
    <location>
        <position position="94"/>
    </location>
    <ligand>
        <name>NADP(+)</name>
        <dbReference type="ChEBI" id="CHEBI:58349"/>
    </ligand>
</feature>
<dbReference type="InterPro" id="IPR020904">
    <property type="entry name" value="Sc_DH/Rdtase_CS"/>
</dbReference>
<dbReference type="CDD" id="cd05333">
    <property type="entry name" value="BKR_SDR_c"/>
    <property type="match status" value="1"/>
</dbReference>
<evidence type="ECO:0000256" key="10">
    <source>
        <dbReference type="ARBA" id="ARBA00048508"/>
    </source>
</evidence>
<reference evidence="15 16" key="1">
    <citation type="submission" date="2020-08" db="EMBL/GenBank/DDBJ databases">
        <title>Bridging the membrane lipid divide: bacteria of the FCB group superphylum have the potential to synthesize archaeal ether lipids.</title>
        <authorList>
            <person name="Villanueva L."/>
            <person name="Von Meijenfeldt F.A.B."/>
            <person name="Westbye A.B."/>
            <person name="Yadav S."/>
            <person name="Hopmans E.C."/>
            <person name="Dutilh B.E."/>
            <person name="Sinninghe Damste J.S."/>
        </authorList>
    </citation>
    <scope>NUCLEOTIDE SEQUENCE [LARGE SCALE GENOMIC DNA]</scope>
    <source>
        <strain evidence="15">NIOZ-UU36</strain>
    </source>
</reference>
<keyword evidence="4 13" id="KW-0444">Lipid biosynthesis</keyword>
<comment type="pathway">
    <text evidence="1 13">Lipid metabolism; fatty acid biosynthesis.</text>
</comment>
<keyword evidence="5 13" id="KW-0276">Fatty acid metabolism</keyword>
<feature type="active site" description="Proton acceptor" evidence="11">
    <location>
        <position position="159"/>
    </location>
</feature>
<dbReference type="UniPathway" id="UPA00094"/>
<dbReference type="InterPro" id="IPR011284">
    <property type="entry name" value="3oxo_ACP_reduc"/>
</dbReference>
<dbReference type="EMBL" id="JACNJN010000026">
    <property type="protein sequence ID" value="MBC8333801.1"/>
    <property type="molecule type" value="Genomic_DNA"/>
</dbReference>
<keyword evidence="6 12" id="KW-0521">NADP</keyword>
<dbReference type="PROSITE" id="PS00061">
    <property type="entry name" value="ADH_SHORT"/>
    <property type="match status" value="1"/>
</dbReference>
<evidence type="ECO:0000256" key="3">
    <source>
        <dbReference type="ARBA" id="ARBA00012948"/>
    </source>
</evidence>
<dbReference type="SUPFAM" id="SSF51735">
    <property type="entry name" value="NAD(P)-binding Rossmann-fold domains"/>
    <property type="match status" value="1"/>
</dbReference>
<evidence type="ECO:0000313" key="16">
    <source>
        <dbReference type="Proteomes" id="UP000614469"/>
    </source>
</evidence>
<evidence type="ECO:0000256" key="13">
    <source>
        <dbReference type="RuleBase" id="RU366074"/>
    </source>
</evidence>
<keyword evidence="8 13" id="KW-0443">Lipid metabolism</keyword>
<evidence type="ECO:0000256" key="4">
    <source>
        <dbReference type="ARBA" id="ARBA00022516"/>
    </source>
</evidence>
<dbReference type="PRINTS" id="PR00081">
    <property type="entry name" value="GDHRDH"/>
</dbReference>
<keyword evidence="7 13" id="KW-0560">Oxidoreductase</keyword>
<dbReference type="PRINTS" id="PR00080">
    <property type="entry name" value="SDRFAMILY"/>
</dbReference>
<dbReference type="GO" id="GO:0006633">
    <property type="term" value="P:fatty acid biosynthetic process"/>
    <property type="evidence" value="ECO:0007669"/>
    <property type="project" value="UniProtKB-UniPathway"/>
</dbReference>
<keyword evidence="9 13" id="KW-0275">Fatty acid biosynthesis</keyword>
<evidence type="ECO:0000313" key="15">
    <source>
        <dbReference type="EMBL" id="MBC8333801.1"/>
    </source>
</evidence>
<accession>A0A8J6NFQ6</accession>
<gene>
    <name evidence="15" type="primary">fabG</name>
    <name evidence="15" type="ORF">H8E29_00910</name>
</gene>
<dbReference type="Pfam" id="PF13561">
    <property type="entry name" value="adh_short_C2"/>
    <property type="match status" value="1"/>
</dbReference>
<dbReference type="PANTHER" id="PTHR42879:SF2">
    <property type="entry name" value="3-OXOACYL-[ACYL-CARRIER-PROTEIN] REDUCTASE FABG"/>
    <property type="match status" value="1"/>
</dbReference>
<dbReference type="NCBIfam" id="NF005559">
    <property type="entry name" value="PRK07231.1"/>
    <property type="match status" value="1"/>
</dbReference>
<feature type="binding site" evidence="12">
    <location>
        <begin position="159"/>
        <end position="163"/>
    </location>
    <ligand>
        <name>NADP(+)</name>
        <dbReference type="ChEBI" id="CHEBI:58349"/>
    </ligand>
</feature>
<dbReference type="SMART" id="SM00822">
    <property type="entry name" value="PKS_KR"/>
    <property type="match status" value="1"/>
</dbReference>
<dbReference type="NCBIfam" id="NF004198">
    <property type="entry name" value="PRK05653.1-3"/>
    <property type="match status" value="1"/>
</dbReference>
<comment type="similarity">
    <text evidence="2 13">Belongs to the short-chain dehydrogenases/reductases (SDR) family.</text>
</comment>
<evidence type="ECO:0000256" key="5">
    <source>
        <dbReference type="ARBA" id="ARBA00022832"/>
    </source>
</evidence>
<dbReference type="GO" id="GO:0051287">
    <property type="term" value="F:NAD binding"/>
    <property type="evidence" value="ECO:0007669"/>
    <property type="project" value="UniProtKB-UniRule"/>
</dbReference>
<dbReference type="FunFam" id="3.40.50.720:FF:000037">
    <property type="entry name" value="3-oxoacyl-[acyl-carrier-protein] reductase FabG"/>
    <property type="match status" value="1"/>
</dbReference>
<protein>
    <recommendedName>
        <fullName evidence="3 13">3-oxoacyl-[acyl-carrier-protein] reductase</fullName>
        <ecNumber evidence="3 13">1.1.1.100</ecNumber>
    </recommendedName>
</protein>
<proteinExistence type="inferred from homology"/>
<evidence type="ECO:0000256" key="7">
    <source>
        <dbReference type="ARBA" id="ARBA00023002"/>
    </source>
</evidence>
<evidence type="ECO:0000259" key="14">
    <source>
        <dbReference type="SMART" id="SM00822"/>
    </source>
</evidence>
<evidence type="ECO:0000256" key="6">
    <source>
        <dbReference type="ARBA" id="ARBA00022857"/>
    </source>
</evidence>
<dbReference type="InterPro" id="IPR050259">
    <property type="entry name" value="SDR"/>
</dbReference>
<comment type="subunit">
    <text evidence="13">Homotetramer.</text>
</comment>
<evidence type="ECO:0000256" key="9">
    <source>
        <dbReference type="ARBA" id="ARBA00023160"/>
    </source>
</evidence>
<dbReference type="NCBIfam" id="NF009466">
    <property type="entry name" value="PRK12826.1-2"/>
    <property type="match status" value="1"/>
</dbReference>
<comment type="catalytic activity">
    <reaction evidence="10 13">
        <text>a (3R)-hydroxyacyl-[ACP] + NADP(+) = a 3-oxoacyl-[ACP] + NADPH + H(+)</text>
        <dbReference type="Rhea" id="RHEA:17397"/>
        <dbReference type="Rhea" id="RHEA-COMP:9916"/>
        <dbReference type="Rhea" id="RHEA-COMP:9945"/>
        <dbReference type="ChEBI" id="CHEBI:15378"/>
        <dbReference type="ChEBI" id="CHEBI:57783"/>
        <dbReference type="ChEBI" id="CHEBI:58349"/>
        <dbReference type="ChEBI" id="CHEBI:78776"/>
        <dbReference type="ChEBI" id="CHEBI:78827"/>
        <dbReference type="EC" id="1.1.1.100"/>
    </reaction>
</comment>
<comment type="function">
    <text evidence="13">Catalyzes the NADPH-dependent reduction of beta-ketoacyl-ACP substrates to beta-hydroxyacyl-ACP products, the first reductive step in the elongation cycle of fatty acid biosynthesis.</text>
</comment>
<organism evidence="15 16">
    <name type="scientific">Candidatus Desulfolinea nitratireducens</name>
    <dbReference type="NCBI Taxonomy" id="2841698"/>
    <lineage>
        <taxon>Bacteria</taxon>
        <taxon>Bacillati</taxon>
        <taxon>Chloroflexota</taxon>
        <taxon>Anaerolineae</taxon>
        <taxon>Anaerolineales</taxon>
        <taxon>Anaerolineales incertae sedis</taxon>
        <taxon>Candidatus Desulfolinea</taxon>
    </lineage>
</organism>
<evidence type="ECO:0000256" key="11">
    <source>
        <dbReference type="PIRSR" id="PIRSR611284-1"/>
    </source>
</evidence>